<keyword evidence="2" id="KW-1185">Reference proteome</keyword>
<sequence length="72" mass="8538">MRKFVKVNETVITPLEPRRVDILGSECLIDVRFVENHSGTGRWLYEYEASGEVGKVERFLNRLRELERKQDE</sequence>
<proteinExistence type="predicted"/>
<evidence type="ECO:0000313" key="1">
    <source>
        <dbReference type="EMBL" id="QDR80004.1"/>
    </source>
</evidence>
<gene>
    <name evidence="1" type="ORF">SPTER_13130</name>
</gene>
<name>A0A517DRL3_9FIRM</name>
<reference evidence="1 2" key="1">
    <citation type="submission" date="2019-02" db="EMBL/GenBank/DDBJ databases">
        <title>Closed genome of Sporomusa termitida DSM 4440.</title>
        <authorList>
            <person name="Poehlein A."/>
            <person name="Daniel R."/>
        </authorList>
    </citation>
    <scope>NUCLEOTIDE SEQUENCE [LARGE SCALE GENOMIC DNA]</scope>
    <source>
        <strain evidence="1 2">DSM 4440</strain>
    </source>
</reference>
<dbReference type="RefSeq" id="WP_144349576.1">
    <property type="nucleotide sequence ID" value="NZ_CP036259.1"/>
</dbReference>
<accession>A0A517DRL3</accession>
<protein>
    <submittedName>
        <fullName evidence="1">Uncharacterized protein</fullName>
    </submittedName>
</protein>
<organism evidence="1 2">
    <name type="scientific">Sporomusa termitida</name>
    <dbReference type="NCBI Taxonomy" id="2377"/>
    <lineage>
        <taxon>Bacteria</taxon>
        <taxon>Bacillati</taxon>
        <taxon>Bacillota</taxon>
        <taxon>Negativicutes</taxon>
        <taxon>Selenomonadales</taxon>
        <taxon>Sporomusaceae</taxon>
        <taxon>Sporomusa</taxon>
    </lineage>
</organism>
<dbReference type="EMBL" id="CP036259">
    <property type="protein sequence ID" value="QDR80004.1"/>
    <property type="molecule type" value="Genomic_DNA"/>
</dbReference>
<dbReference type="KEGG" id="sted:SPTER_13130"/>
<dbReference type="OrthoDB" id="1684697at2"/>
<dbReference type="AlphaFoldDB" id="A0A517DRL3"/>
<evidence type="ECO:0000313" key="2">
    <source>
        <dbReference type="Proteomes" id="UP000320776"/>
    </source>
</evidence>
<dbReference type="Proteomes" id="UP000320776">
    <property type="component" value="Chromosome"/>
</dbReference>